<feature type="binding site" evidence="9">
    <location>
        <position position="213"/>
    </location>
    <ligand>
        <name>S-adenosyl-L-methionine</name>
        <dbReference type="ChEBI" id="CHEBI:59789"/>
    </ligand>
</feature>
<evidence type="ECO:0000313" key="14">
    <source>
        <dbReference type="Proteomes" id="UP000266841"/>
    </source>
</evidence>
<keyword evidence="14" id="KW-1185">Reference proteome</keyword>
<dbReference type="PRINTS" id="PR02008">
    <property type="entry name" value="RCMTFAMILY"/>
</dbReference>
<dbReference type="InterPro" id="IPR001678">
    <property type="entry name" value="MeTrfase_RsmB-F_NOP2_dom"/>
</dbReference>
<accession>K0TBR4</accession>
<feature type="domain" description="RanBP2-type" evidence="11">
    <location>
        <begin position="417"/>
        <end position="446"/>
    </location>
</feature>
<comment type="caution">
    <text evidence="13">The sequence shown here is derived from an EMBL/GenBank/DDBJ whole genome shotgun (WGS) entry which is preliminary data.</text>
</comment>
<proteinExistence type="inferred from homology"/>
<dbReference type="PANTHER" id="PTHR22808:SF1">
    <property type="entry name" value="RNA CYTOSINE-C(5)-METHYLTRANSFERASE NSUN2-RELATED"/>
    <property type="match status" value="1"/>
</dbReference>
<reference evidence="13 14" key="1">
    <citation type="journal article" date="2012" name="Genome Biol.">
        <title>Genome and low-iron response of an oceanic diatom adapted to chronic iron limitation.</title>
        <authorList>
            <person name="Lommer M."/>
            <person name="Specht M."/>
            <person name="Roy A.S."/>
            <person name="Kraemer L."/>
            <person name="Andreson R."/>
            <person name="Gutowska M.A."/>
            <person name="Wolf J."/>
            <person name="Bergner S.V."/>
            <person name="Schilhabel M.B."/>
            <person name="Klostermeier U.C."/>
            <person name="Beiko R.G."/>
            <person name="Rosenstiel P."/>
            <person name="Hippler M."/>
            <person name="Laroche J."/>
        </authorList>
    </citation>
    <scope>NUCLEOTIDE SEQUENCE [LARGE SCALE GENOMIC DNA]</scope>
    <source>
        <strain evidence="13 14">CCMP1005</strain>
    </source>
</reference>
<dbReference type="Gene3D" id="4.10.1060.10">
    <property type="entry name" value="Zinc finger, RanBP2-type"/>
    <property type="match status" value="1"/>
</dbReference>
<organism evidence="13 14">
    <name type="scientific">Thalassiosira oceanica</name>
    <name type="common">Marine diatom</name>
    <dbReference type="NCBI Taxonomy" id="159749"/>
    <lineage>
        <taxon>Eukaryota</taxon>
        <taxon>Sar</taxon>
        <taxon>Stramenopiles</taxon>
        <taxon>Ochrophyta</taxon>
        <taxon>Bacillariophyta</taxon>
        <taxon>Coscinodiscophyceae</taxon>
        <taxon>Thalassiosirophycidae</taxon>
        <taxon>Thalassiosirales</taxon>
        <taxon>Thalassiosiraceae</taxon>
        <taxon>Thalassiosira</taxon>
    </lineage>
</organism>
<dbReference type="Pfam" id="PF01189">
    <property type="entry name" value="Methyltr_RsmB-F"/>
    <property type="match status" value="1"/>
</dbReference>
<dbReference type="AlphaFoldDB" id="K0TBR4"/>
<comment type="similarity">
    <text evidence="9">Belongs to the class I-like SAM-binding methyltransferase superfamily. RsmB/NOP family.</text>
</comment>
<dbReference type="GO" id="GO:0003723">
    <property type="term" value="F:RNA binding"/>
    <property type="evidence" value="ECO:0007669"/>
    <property type="project" value="UniProtKB-UniRule"/>
</dbReference>
<feature type="binding site" evidence="9">
    <location>
        <position position="173"/>
    </location>
    <ligand>
        <name>S-adenosyl-L-methionine</name>
        <dbReference type="ChEBI" id="CHEBI:59789"/>
    </ligand>
</feature>
<keyword evidence="2 9" id="KW-0808">Transferase</keyword>
<evidence type="ECO:0000256" key="7">
    <source>
        <dbReference type="ARBA" id="ARBA00022884"/>
    </source>
</evidence>
<dbReference type="PROSITE" id="PS51686">
    <property type="entry name" value="SAM_MT_RSMB_NOP"/>
    <property type="match status" value="1"/>
</dbReference>
<dbReference type="SMART" id="SM00547">
    <property type="entry name" value="ZnF_RBZ"/>
    <property type="match status" value="1"/>
</dbReference>
<dbReference type="InterPro" id="IPR036443">
    <property type="entry name" value="Znf_RanBP2_sf"/>
</dbReference>
<evidence type="ECO:0000256" key="2">
    <source>
        <dbReference type="ARBA" id="ARBA00022679"/>
    </source>
</evidence>
<keyword evidence="3 9" id="KW-0949">S-adenosyl-L-methionine</keyword>
<feature type="binding site" evidence="9">
    <location>
        <position position="146"/>
    </location>
    <ligand>
        <name>S-adenosyl-L-methionine</name>
        <dbReference type="ChEBI" id="CHEBI:59789"/>
    </ligand>
</feature>
<feature type="domain" description="SAM-dependent MTase RsmB/NOP-type" evidence="12">
    <location>
        <begin position="1"/>
        <end position="379"/>
    </location>
</feature>
<evidence type="ECO:0000256" key="10">
    <source>
        <dbReference type="SAM" id="MobiDB-lite"/>
    </source>
</evidence>
<dbReference type="InterPro" id="IPR049560">
    <property type="entry name" value="MeTrfase_RsmB-F_NOP2_cat"/>
</dbReference>
<sequence>MRLHNSSSIGSAFVVELLSRDVDAGLEWTVLRPPASTGDASASAPVKIATAVHARRSKHGGGRHEDSGLFHALQELGALHRQEVVSALPPLILWTMLGSARGGPEPVVMADMCSAPGSKTLALLDLMHSGRNAGDDLPNGVLVASDVDRNRVITLCQRTRSVSRAPLLTINMDARYFPGMRRRAKSNAAANDEQLLLKEKAGYKQKYDGVLVDAPCSGDGTVRKDSKAWDLSIQHAMSLHRLQRKILRRSIEMLRTGGITIFSTCSMNPLEDEAVVCSVLQDIGCDAVAVVPLPSWLVDEECGGVQGLETWKVPHPQYGKNGVTTMLGSAGDDQSGRVDPTMFPSSDPELASQLRNCRRFLPTSQLDSGGFFVACLQRLKAGELANAKAETKATNTHSKHVKVDRTEQSGSEPSKVREGDWVCSSCKSLNFERRGRCFKCKARKPKADTDEGPRRNLPLLLQPGSSHELSAKFDGFLDVFGIPSDDDSGFTCLNNLFFIKRKSEHTLVVVSDALSRLAITDSWKPVRELGISLASIAHSQTPGCRDIRLYDEGLHVLRRHATKRHVELEPSIFVAALIQTIIRSPDSEEKKRVLYTVDPSLLKATSVGVSWYDSLEGQALHSWVECRSAPAGPFIVSCSCKFSDIEERPGGVFSLCGRVDPGGDVTITTSLRLLAAMLVVIDRYTRVENDSARTKKRRMQLEIKK</sequence>
<dbReference type="Gene3D" id="3.40.50.150">
    <property type="entry name" value="Vaccinia Virus protein VP39"/>
    <property type="match status" value="1"/>
</dbReference>
<dbReference type="InterPro" id="IPR029063">
    <property type="entry name" value="SAM-dependent_MTases_sf"/>
</dbReference>
<keyword evidence="1 9" id="KW-0489">Methyltransferase</keyword>
<name>K0TBR4_THAOC</name>
<evidence type="ECO:0000259" key="11">
    <source>
        <dbReference type="PROSITE" id="PS50199"/>
    </source>
</evidence>
<dbReference type="GO" id="GO:0001510">
    <property type="term" value="P:RNA methylation"/>
    <property type="evidence" value="ECO:0007669"/>
    <property type="project" value="InterPro"/>
</dbReference>
<evidence type="ECO:0000256" key="9">
    <source>
        <dbReference type="PROSITE-ProRule" id="PRU01023"/>
    </source>
</evidence>
<keyword evidence="7 9" id="KW-0694">RNA-binding</keyword>
<dbReference type="SUPFAM" id="SSF53335">
    <property type="entry name" value="S-adenosyl-L-methionine-dependent methyltransferases"/>
    <property type="match status" value="1"/>
</dbReference>
<evidence type="ECO:0000256" key="3">
    <source>
        <dbReference type="ARBA" id="ARBA00022691"/>
    </source>
</evidence>
<evidence type="ECO:0000256" key="8">
    <source>
        <dbReference type="PROSITE-ProRule" id="PRU00322"/>
    </source>
</evidence>
<evidence type="ECO:0000313" key="13">
    <source>
        <dbReference type="EMBL" id="EJK74945.1"/>
    </source>
</evidence>
<dbReference type="InterPro" id="IPR001876">
    <property type="entry name" value="Znf_RanBP2"/>
</dbReference>
<dbReference type="InterPro" id="IPR023267">
    <property type="entry name" value="RCMT"/>
</dbReference>
<evidence type="ECO:0000256" key="4">
    <source>
        <dbReference type="ARBA" id="ARBA00022723"/>
    </source>
</evidence>
<dbReference type="EMBL" id="AGNL01003236">
    <property type="protein sequence ID" value="EJK74945.1"/>
    <property type="molecule type" value="Genomic_DNA"/>
</dbReference>
<feature type="active site" description="Nucleophile" evidence="9">
    <location>
        <position position="265"/>
    </location>
</feature>
<evidence type="ECO:0000256" key="5">
    <source>
        <dbReference type="ARBA" id="ARBA00022771"/>
    </source>
</evidence>
<evidence type="ECO:0000259" key="12">
    <source>
        <dbReference type="PROSITE" id="PS51686"/>
    </source>
</evidence>
<keyword evidence="5 8" id="KW-0863">Zinc-finger</keyword>
<dbReference type="PANTHER" id="PTHR22808">
    <property type="entry name" value="NCL1 YEAST -RELATED NOL1/NOP2/FMU SUN DOMAIN-CONTAINING"/>
    <property type="match status" value="1"/>
</dbReference>
<keyword evidence="4" id="KW-0479">Metal-binding</keyword>
<feature type="region of interest" description="Disordered" evidence="10">
    <location>
        <begin position="390"/>
        <end position="417"/>
    </location>
</feature>
<dbReference type="Proteomes" id="UP000266841">
    <property type="component" value="Unassembled WGS sequence"/>
</dbReference>
<evidence type="ECO:0000256" key="6">
    <source>
        <dbReference type="ARBA" id="ARBA00022833"/>
    </source>
</evidence>
<dbReference type="SUPFAM" id="SSF90209">
    <property type="entry name" value="Ran binding protein zinc finger-like"/>
    <property type="match status" value="1"/>
</dbReference>
<keyword evidence="6" id="KW-0862">Zinc</keyword>
<evidence type="ECO:0008006" key="15">
    <source>
        <dbReference type="Google" id="ProtNLM"/>
    </source>
</evidence>
<dbReference type="OrthoDB" id="6093671at2759"/>
<protein>
    <recommendedName>
        <fullName evidence="15">RanBP2-type domain-containing protein</fullName>
    </recommendedName>
</protein>
<dbReference type="PROSITE" id="PS50199">
    <property type="entry name" value="ZF_RANBP2_2"/>
    <property type="match status" value="1"/>
</dbReference>
<dbReference type="GO" id="GO:0008270">
    <property type="term" value="F:zinc ion binding"/>
    <property type="evidence" value="ECO:0007669"/>
    <property type="project" value="UniProtKB-KW"/>
</dbReference>
<feature type="binding site" evidence="9">
    <location>
        <begin position="113"/>
        <end position="119"/>
    </location>
    <ligand>
        <name>S-adenosyl-L-methionine</name>
        <dbReference type="ChEBI" id="CHEBI:59789"/>
    </ligand>
</feature>
<evidence type="ECO:0000256" key="1">
    <source>
        <dbReference type="ARBA" id="ARBA00022603"/>
    </source>
</evidence>
<dbReference type="GO" id="GO:0008173">
    <property type="term" value="F:RNA methyltransferase activity"/>
    <property type="evidence" value="ECO:0007669"/>
    <property type="project" value="InterPro"/>
</dbReference>
<gene>
    <name evidence="13" type="ORF">THAOC_03349</name>
</gene>
<dbReference type="PROSITE" id="PS01358">
    <property type="entry name" value="ZF_RANBP2_1"/>
    <property type="match status" value="1"/>
</dbReference>
<dbReference type="eggNOG" id="KOG2198">
    <property type="taxonomic scope" value="Eukaryota"/>
</dbReference>